<evidence type="ECO:0000313" key="2">
    <source>
        <dbReference type="WBParaSite" id="JU765_v2.g3105.t1"/>
    </source>
</evidence>
<dbReference type="WBParaSite" id="JU765_v2.g3105.t1">
    <property type="protein sequence ID" value="JU765_v2.g3105.t1"/>
    <property type="gene ID" value="JU765_v2.g3105"/>
</dbReference>
<name>A0AC34R3A9_9BILA</name>
<reference evidence="2" key="1">
    <citation type="submission" date="2022-11" db="UniProtKB">
        <authorList>
            <consortium name="WormBaseParasite"/>
        </authorList>
    </citation>
    <scope>IDENTIFICATION</scope>
</reference>
<organism evidence="1 2">
    <name type="scientific">Panagrolaimus sp. JU765</name>
    <dbReference type="NCBI Taxonomy" id="591449"/>
    <lineage>
        <taxon>Eukaryota</taxon>
        <taxon>Metazoa</taxon>
        <taxon>Ecdysozoa</taxon>
        <taxon>Nematoda</taxon>
        <taxon>Chromadorea</taxon>
        <taxon>Rhabditida</taxon>
        <taxon>Tylenchina</taxon>
        <taxon>Panagrolaimomorpha</taxon>
        <taxon>Panagrolaimoidea</taxon>
        <taxon>Panagrolaimidae</taxon>
        <taxon>Panagrolaimus</taxon>
    </lineage>
</organism>
<sequence>MVENEKVVDELTNLQIIKHLIFKIGHDFDGNFYEDHVDFYMCFGTCHTRKGANIIAFIIFLLFASDIAVFTVTRVYYALPIVVLILPLQLMLIYGIYKEKRRLILPYLIVSSFGIVFALIFIVFAIFAVFYPKTFFFHWVMQMFMMSNLSTSLTMLLSVIVMGITISLMIWINWSLYVHYCYLRGKDNQKLTGHFDAENGQITKI</sequence>
<protein>
    <submittedName>
        <fullName evidence="2">Uncharacterized protein</fullName>
    </submittedName>
</protein>
<proteinExistence type="predicted"/>
<dbReference type="Proteomes" id="UP000887576">
    <property type="component" value="Unplaced"/>
</dbReference>
<evidence type="ECO:0000313" key="1">
    <source>
        <dbReference type="Proteomes" id="UP000887576"/>
    </source>
</evidence>
<accession>A0AC34R3A9</accession>